<accession>V2WW52</accession>
<gene>
    <name evidence="2" type="ORF">Moror_6231</name>
</gene>
<dbReference type="AlphaFoldDB" id="V2WW52"/>
<dbReference type="EMBL" id="AWSO01001298">
    <property type="protein sequence ID" value="ESK84430.1"/>
    <property type="molecule type" value="Genomic_DNA"/>
</dbReference>
<evidence type="ECO:0000313" key="2">
    <source>
        <dbReference type="EMBL" id="ESK84430.1"/>
    </source>
</evidence>
<evidence type="ECO:0000313" key="3">
    <source>
        <dbReference type="Proteomes" id="UP000017559"/>
    </source>
</evidence>
<organism evidence="2 3">
    <name type="scientific">Moniliophthora roreri (strain MCA 2997)</name>
    <name type="common">Cocoa frosty pod rot fungus</name>
    <name type="synonym">Crinipellis roreri</name>
    <dbReference type="NCBI Taxonomy" id="1381753"/>
    <lineage>
        <taxon>Eukaryota</taxon>
        <taxon>Fungi</taxon>
        <taxon>Dikarya</taxon>
        <taxon>Basidiomycota</taxon>
        <taxon>Agaricomycotina</taxon>
        <taxon>Agaricomycetes</taxon>
        <taxon>Agaricomycetidae</taxon>
        <taxon>Agaricales</taxon>
        <taxon>Marasmiineae</taxon>
        <taxon>Marasmiaceae</taxon>
        <taxon>Moniliophthora</taxon>
    </lineage>
</organism>
<feature type="region of interest" description="Disordered" evidence="1">
    <location>
        <begin position="568"/>
        <end position="598"/>
    </location>
</feature>
<dbReference type="OrthoDB" id="3269726at2759"/>
<comment type="caution">
    <text evidence="2">The sequence shown here is derived from an EMBL/GenBank/DDBJ whole genome shotgun (WGS) entry which is preliminary data.</text>
</comment>
<dbReference type="Proteomes" id="UP000017559">
    <property type="component" value="Unassembled WGS sequence"/>
</dbReference>
<dbReference type="KEGG" id="mrr:Moror_6231"/>
<name>V2WW52_MONRO</name>
<dbReference type="HOGENOM" id="CLU_035632_0_0_1"/>
<proteinExistence type="predicted"/>
<evidence type="ECO:0000256" key="1">
    <source>
        <dbReference type="SAM" id="MobiDB-lite"/>
    </source>
</evidence>
<sequence length="639" mass="72795">MILYNELKGMTISWEEPITAEFIHLFTHGVACEDRTETCWCFFTAVERSLKALILSSTWPPRVEHVLGGDRVFNASSLMTGGTSKMMASSLNSLDGPSSNPEESHIVGSEYEWRVGSLSEWYKGLTTAQTSVDRLQIRKEAKTDDIPHWFVVLYMQDRSIYRFERRESQNQSLRKVDEKTMQEVDQQTELEIELFLDGKVDLGALLATCFAISRDDSAKDHSQTTYHSLFFSWTILMVAARHCMPYEVPPPDSLRKRASERHYLPLTNYIVNQATDLFLTIVVETIAVFRNKSGAAVYQGLDPFTRATWALPNNVLRFICRRAFRTRLQFGLRKQLERQISEVLGIKASEVLDEALKRHPDSNAVLNNHMWLKDLDKAVEPVLRAEVVKVLWSTIFDAICGGYGDIDRPTLVRGATHSNLKFTFILGQRLPQYYAVWNAALHGGLCGARVRTEEEDRGNEGIEPDPSDAYVTGLNNKMFDLAWKAASDGAFKEAQAVVKLTQEQLRPRLREKRELMWNDVWRIWPDVWAEAQSITQQKSVDCVDRIMKRVLETGVKVFKEEMSESSTRSIGARIGTNKSDKRKKSRSTPGESVSNGVLQELMDGIMKREKVNSRQAALMNEALSRIWTESRRLPPLAKA</sequence>
<feature type="compositionally biased region" description="Polar residues" evidence="1">
    <location>
        <begin position="587"/>
        <end position="597"/>
    </location>
</feature>
<keyword evidence="3" id="KW-1185">Reference proteome</keyword>
<protein>
    <submittedName>
        <fullName evidence="2">Uncharacterized protein</fullName>
    </submittedName>
</protein>
<reference evidence="2 3" key="1">
    <citation type="journal article" date="2014" name="BMC Genomics">
        <title>Genome and secretome analysis of the hemibiotrophic fungal pathogen, Moniliophthora roreri, which causes frosty pod rot disease of cacao: mechanisms of the biotrophic and necrotrophic phases.</title>
        <authorList>
            <person name="Meinhardt L.W."/>
            <person name="Costa G.G.L."/>
            <person name="Thomazella D.P.T."/>
            <person name="Teixeira P.J.P.L."/>
            <person name="Carazzolle M.F."/>
            <person name="Schuster S.C."/>
            <person name="Carlson J.E."/>
            <person name="Guiltinan M.J."/>
            <person name="Mieczkowski P."/>
            <person name="Farmer A."/>
            <person name="Ramaraj T."/>
            <person name="Crozier J."/>
            <person name="Davis R.E."/>
            <person name="Shao J."/>
            <person name="Melnick R.L."/>
            <person name="Pereira G.A.G."/>
            <person name="Bailey B.A."/>
        </authorList>
    </citation>
    <scope>NUCLEOTIDE SEQUENCE [LARGE SCALE GENOMIC DNA]</scope>
    <source>
        <strain evidence="2 3">MCA 2997</strain>
    </source>
</reference>